<evidence type="ECO:0000313" key="3">
    <source>
        <dbReference type="EMBL" id="KAG5184583.1"/>
    </source>
</evidence>
<organism evidence="3 4">
    <name type="scientific">Tribonema minus</name>
    <dbReference type="NCBI Taxonomy" id="303371"/>
    <lineage>
        <taxon>Eukaryota</taxon>
        <taxon>Sar</taxon>
        <taxon>Stramenopiles</taxon>
        <taxon>Ochrophyta</taxon>
        <taxon>PX clade</taxon>
        <taxon>Xanthophyceae</taxon>
        <taxon>Tribonematales</taxon>
        <taxon>Tribonemataceae</taxon>
        <taxon>Tribonema</taxon>
    </lineage>
</organism>
<protein>
    <submittedName>
        <fullName evidence="3">Uncharacterized protein</fullName>
    </submittedName>
</protein>
<keyword evidence="2" id="KW-1133">Transmembrane helix</keyword>
<feature type="region of interest" description="Disordered" evidence="1">
    <location>
        <begin position="343"/>
        <end position="366"/>
    </location>
</feature>
<feature type="transmembrane region" description="Helical" evidence="2">
    <location>
        <begin position="104"/>
        <end position="123"/>
    </location>
</feature>
<feature type="transmembrane region" description="Helical" evidence="2">
    <location>
        <begin position="66"/>
        <end position="84"/>
    </location>
</feature>
<evidence type="ECO:0000313" key="4">
    <source>
        <dbReference type="Proteomes" id="UP000664859"/>
    </source>
</evidence>
<evidence type="ECO:0000256" key="2">
    <source>
        <dbReference type="SAM" id="Phobius"/>
    </source>
</evidence>
<comment type="caution">
    <text evidence="3">The sequence shown here is derived from an EMBL/GenBank/DDBJ whole genome shotgun (WGS) entry which is preliminary data.</text>
</comment>
<feature type="transmembrane region" description="Helical" evidence="2">
    <location>
        <begin position="12"/>
        <end position="30"/>
    </location>
</feature>
<dbReference type="AlphaFoldDB" id="A0A836CGP4"/>
<proteinExistence type="predicted"/>
<dbReference type="OrthoDB" id="205258at2759"/>
<feature type="transmembrane region" description="Helical" evidence="2">
    <location>
        <begin position="158"/>
        <end position="180"/>
    </location>
</feature>
<keyword evidence="2" id="KW-0472">Membrane</keyword>
<dbReference type="Proteomes" id="UP000664859">
    <property type="component" value="Unassembled WGS sequence"/>
</dbReference>
<dbReference type="PANTHER" id="PTHR11319">
    <property type="entry name" value="G PROTEIN-COUPLED RECEPTOR-RELATED"/>
    <property type="match status" value="1"/>
</dbReference>
<sequence length="366" mass="41425">MQRFRIPIDVLQVLTQYISITGLVLPLQYLKFLRAVDFMSLDMRWLTSPGCAADVDFYGRLLVTTLAPLVITALIFSPRCYLWLVSRRRHVVAPKLREVVARDVNAFLVFTFLIFSGVSLTVFETFRCDELNTGKSYLRADYSLRCDDEEGTHTKYSIYAALMIVVYPVGIPALYASILWRSAVRQRDRTQLPSRLASATSFLWRPYKGRAFYWETAECVRRLMLAGLLVFIMPGSPGQSAVACMFAFFTAMVYEQVRPHQERMDKWLYTLGYGIVVCSMFTSLLMQVQWVEGDSERAIGNRLIALNVLLLVMALTQVALGYRGVQTAGGPLRQNSLFDPYSESPRNAMRSTATQVDDASAPSPMS</sequence>
<evidence type="ECO:0000256" key="1">
    <source>
        <dbReference type="SAM" id="MobiDB-lite"/>
    </source>
</evidence>
<feature type="transmembrane region" description="Helical" evidence="2">
    <location>
        <begin position="267"/>
        <end position="291"/>
    </location>
</feature>
<dbReference type="EMBL" id="JAFCMP010000158">
    <property type="protein sequence ID" value="KAG5184583.1"/>
    <property type="molecule type" value="Genomic_DNA"/>
</dbReference>
<feature type="transmembrane region" description="Helical" evidence="2">
    <location>
        <begin position="303"/>
        <end position="325"/>
    </location>
</feature>
<name>A0A836CGP4_9STRA</name>
<gene>
    <name evidence="3" type="ORF">JKP88DRAFT_181084</name>
</gene>
<dbReference type="PANTHER" id="PTHR11319:SF35">
    <property type="entry name" value="OUTER MEMBRANE PROTEIN PMPC-RELATED"/>
    <property type="match status" value="1"/>
</dbReference>
<keyword evidence="4" id="KW-1185">Reference proteome</keyword>
<accession>A0A836CGP4</accession>
<keyword evidence="2" id="KW-0812">Transmembrane</keyword>
<feature type="transmembrane region" description="Helical" evidence="2">
    <location>
        <begin position="238"/>
        <end position="255"/>
    </location>
</feature>
<reference evidence="3" key="1">
    <citation type="submission" date="2021-02" db="EMBL/GenBank/DDBJ databases">
        <title>First Annotated Genome of the Yellow-green Alga Tribonema minus.</title>
        <authorList>
            <person name="Mahan K.M."/>
        </authorList>
    </citation>
    <scope>NUCLEOTIDE SEQUENCE</scope>
    <source>
        <strain evidence="3">UTEX B ZZ1240</strain>
    </source>
</reference>